<dbReference type="AlphaFoldDB" id="X1TPL5"/>
<comment type="caution">
    <text evidence="1">The sequence shown here is derived from an EMBL/GenBank/DDBJ whole genome shotgun (WGS) entry which is preliminary data.</text>
</comment>
<organism evidence="1">
    <name type="scientific">marine sediment metagenome</name>
    <dbReference type="NCBI Taxonomy" id="412755"/>
    <lineage>
        <taxon>unclassified sequences</taxon>
        <taxon>metagenomes</taxon>
        <taxon>ecological metagenomes</taxon>
    </lineage>
</organism>
<accession>X1TPL5</accession>
<protein>
    <submittedName>
        <fullName evidence="1">Uncharacterized protein</fullName>
    </submittedName>
</protein>
<dbReference type="Gene3D" id="3.20.20.80">
    <property type="entry name" value="Glycosidases"/>
    <property type="match status" value="1"/>
</dbReference>
<proteinExistence type="predicted"/>
<evidence type="ECO:0000313" key="1">
    <source>
        <dbReference type="EMBL" id="GAI93321.1"/>
    </source>
</evidence>
<name>X1TPL5_9ZZZZ</name>
<gene>
    <name evidence="1" type="ORF">S12H4_34749</name>
</gene>
<reference evidence="1" key="1">
    <citation type="journal article" date="2014" name="Front. Microbiol.">
        <title>High frequency of phylogenetically diverse reductive dehalogenase-homologous genes in deep subseafloor sedimentary metagenomes.</title>
        <authorList>
            <person name="Kawai M."/>
            <person name="Futagami T."/>
            <person name="Toyoda A."/>
            <person name="Takaki Y."/>
            <person name="Nishi S."/>
            <person name="Hori S."/>
            <person name="Arai W."/>
            <person name="Tsubouchi T."/>
            <person name="Morono Y."/>
            <person name="Uchiyama I."/>
            <person name="Ito T."/>
            <person name="Fujiyama A."/>
            <person name="Inagaki F."/>
            <person name="Takami H."/>
        </authorList>
    </citation>
    <scope>NUCLEOTIDE SEQUENCE</scope>
    <source>
        <strain evidence="1">Expedition CK06-06</strain>
    </source>
</reference>
<dbReference type="EMBL" id="BARW01020583">
    <property type="protein sequence ID" value="GAI93321.1"/>
    <property type="molecule type" value="Genomic_DNA"/>
</dbReference>
<feature type="non-terminal residue" evidence="1">
    <location>
        <position position="1"/>
    </location>
</feature>
<sequence length="89" mass="10410">GDENNKFYIKYLIARLAAFRNVWWSKGGVLYGKSPVRIRFLKEVLTASPFQEMSPDFSQMPKTFIFAKPGEHHMVYFTEDGKFEMDLLP</sequence>